<organism evidence="2 3">
    <name type="scientific">Oligella urethralis DNF00040</name>
    <dbReference type="NCBI Taxonomy" id="1401065"/>
    <lineage>
        <taxon>Bacteria</taxon>
        <taxon>Pseudomonadati</taxon>
        <taxon>Pseudomonadota</taxon>
        <taxon>Betaproteobacteria</taxon>
        <taxon>Burkholderiales</taxon>
        <taxon>Alcaligenaceae</taxon>
        <taxon>Oligella</taxon>
    </lineage>
</organism>
<comment type="caution">
    <text evidence="2">The sequence shown here is derived from an EMBL/GenBank/DDBJ whole genome shotgun (WGS) entry which is preliminary data.</text>
</comment>
<dbReference type="GO" id="GO:0005737">
    <property type="term" value="C:cytoplasm"/>
    <property type="evidence" value="ECO:0007669"/>
    <property type="project" value="InterPro"/>
</dbReference>
<dbReference type="NCBIfam" id="NF008405">
    <property type="entry name" value="PRK11207.1"/>
    <property type="match status" value="1"/>
</dbReference>
<dbReference type="SUPFAM" id="SSF53335">
    <property type="entry name" value="S-adenosyl-L-methionine-dependent methyltransferases"/>
    <property type="match status" value="1"/>
</dbReference>
<sequence>MTQNNALSFRNLPANYFKDTYGLSLTHSELLAATPYFVGDRALDIGSGRGRNSLYLAQHGYQVDAFDVNPQAIQILDTIIEQEGIQSIRTFIKDLNQDPSIDGQYDVLLCTVVMMFLKAATIPQLIEQMQAATKAGGLNIIVCAMDTEAYPAKSDFSFSFKAGELRDYYQGWELLKYNEDVGELHRRNPDGSFIKQQFATLIAKKPL</sequence>
<dbReference type="EMBL" id="JRNI01000080">
    <property type="protein sequence ID" value="KGF26050.1"/>
    <property type="molecule type" value="Genomic_DNA"/>
</dbReference>
<dbReference type="Pfam" id="PF03848">
    <property type="entry name" value="TehB"/>
    <property type="match status" value="1"/>
</dbReference>
<dbReference type="NCBIfam" id="TIGR00477">
    <property type="entry name" value="tehB"/>
    <property type="match status" value="1"/>
</dbReference>
<evidence type="ECO:0000313" key="3">
    <source>
        <dbReference type="Proteomes" id="UP000029629"/>
    </source>
</evidence>
<name>A0A095YUE2_9BURK</name>
<protein>
    <submittedName>
        <fullName evidence="2">Tellurite resistance protein TehB</fullName>
    </submittedName>
</protein>
<gene>
    <name evidence="2" type="ORF">HMPREF2130_10645</name>
</gene>
<dbReference type="OrthoDB" id="9804312at2"/>
<dbReference type="GO" id="GO:0046690">
    <property type="term" value="P:response to tellurium ion"/>
    <property type="evidence" value="ECO:0007669"/>
    <property type="project" value="InterPro"/>
</dbReference>
<accession>A0A095YUE2</accession>
<dbReference type="InterPro" id="IPR015985">
    <property type="entry name" value="TehB-like_dom"/>
</dbReference>
<dbReference type="InterPro" id="IPR004537">
    <property type="entry name" value="Tellurite-R_MeTrfase_TehB"/>
</dbReference>
<evidence type="ECO:0000259" key="1">
    <source>
        <dbReference type="Pfam" id="PF03848"/>
    </source>
</evidence>
<dbReference type="eggNOG" id="COG0500">
    <property type="taxonomic scope" value="Bacteria"/>
</dbReference>
<reference evidence="2 3" key="1">
    <citation type="submission" date="2014-07" db="EMBL/GenBank/DDBJ databases">
        <authorList>
            <person name="McCorrison J."/>
            <person name="Sanka R."/>
            <person name="Torralba M."/>
            <person name="Gillis M."/>
            <person name="Haft D.H."/>
            <person name="Methe B."/>
            <person name="Sutton G."/>
            <person name="Nelson K.E."/>
        </authorList>
    </citation>
    <scope>NUCLEOTIDE SEQUENCE [LARGE SCALE GENOMIC DNA]</scope>
    <source>
        <strain evidence="2 3">DNF00040</strain>
    </source>
</reference>
<dbReference type="Gene3D" id="3.40.50.150">
    <property type="entry name" value="Vaccinia Virus protein VP39"/>
    <property type="match status" value="1"/>
</dbReference>
<keyword evidence="3" id="KW-1185">Reference proteome</keyword>
<dbReference type="CDD" id="cd02440">
    <property type="entry name" value="AdoMet_MTases"/>
    <property type="match status" value="1"/>
</dbReference>
<dbReference type="GO" id="GO:0008757">
    <property type="term" value="F:S-adenosylmethionine-dependent methyltransferase activity"/>
    <property type="evidence" value="ECO:0007669"/>
    <property type="project" value="InterPro"/>
</dbReference>
<feature type="domain" description="Tellurite resistance methyltransferase TehB-like" evidence="1">
    <location>
        <begin position="14"/>
        <end position="202"/>
    </location>
</feature>
<dbReference type="AlphaFoldDB" id="A0A095YUE2"/>
<dbReference type="Proteomes" id="UP000029629">
    <property type="component" value="Unassembled WGS sequence"/>
</dbReference>
<dbReference type="InterPro" id="IPR029063">
    <property type="entry name" value="SAM-dependent_MTases_sf"/>
</dbReference>
<dbReference type="RefSeq" id="WP_036560805.1">
    <property type="nucleotide sequence ID" value="NZ_JRNI01000080.1"/>
</dbReference>
<proteinExistence type="predicted"/>
<evidence type="ECO:0000313" key="2">
    <source>
        <dbReference type="EMBL" id="KGF26050.1"/>
    </source>
</evidence>